<dbReference type="InterPro" id="IPR033889">
    <property type="entry name" value="LanC"/>
</dbReference>
<evidence type="ECO:0000256" key="1">
    <source>
        <dbReference type="PIRSR" id="PIRSR607822-1"/>
    </source>
</evidence>
<feature type="binding site" evidence="1">
    <location>
        <position position="268"/>
    </location>
    <ligand>
        <name>Zn(2+)</name>
        <dbReference type="ChEBI" id="CHEBI:29105"/>
    </ligand>
</feature>
<dbReference type="GO" id="GO:0046872">
    <property type="term" value="F:metal ion binding"/>
    <property type="evidence" value="ECO:0007669"/>
    <property type="project" value="UniProtKB-KW"/>
</dbReference>
<feature type="binding site" evidence="1">
    <location>
        <position position="322"/>
    </location>
    <ligand>
        <name>Zn(2+)</name>
        <dbReference type="ChEBI" id="CHEBI:29105"/>
    </ligand>
</feature>
<feature type="binding site" evidence="1">
    <location>
        <position position="321"/>
    </location>
    <ligand>
        <name>Zn(2+)</name>
        <dbReference type="ChEBI" id="CHEBI:29105"/>
    </ligand>
</feature>
<dbReference type="Proteomes" id="UP000319252">
    <property type="component" value="Unassembled WGS sequence"/>
</dbReference>
<gene>
    <name evidence="2" type="ORF">BLONGUMMC1_00595</name>
</gene>
<dbReference type="PRINTS" id="PR01955">
    <property type="entry name" value="LANCFRANKIA"/>
</dbReference>
<evidence type="ECO:0000313" key="2">
    <source>
        <dbReference type="EMBL" id="VUW82399.1"/>
    </source>
</evidence>
<keyword evidence="1" id="KW-0479">Metal-binding</keyword>
<sequence length="401" mass="44181">MKTRNDIQQEVTLIASNLEDIIPIRYQEANRTKSFNINGGTPAAILYLSVLDALFPDAGYDVQAHNYATSMILEYKHTPNIGIGLFGGTTLLAWCLQSISRGGSRYQGAIRELESRIVFQARQQLTFLSNVNAPISSEYYDVISGLSGVVLYGMRFRSDGLRLISRQICSRFCELLATSNFHAFGSLSATSGQDSVAQKTTTDYGYAHGILGVLMSCILSDVNHDNNMEPFAAIRQLVDISNHSRNYILPYSSSDYTETVSNGRYAWCYGNMPFYFLSLMLKPVDPIIAESLLNDAIAPLKVNTSQVHDLGVIGLVDNSICHGRAGIVLGLHPYLSHKDSRPIRDQLLEEIDCSVANPIDSGFLEGDLGTLAVRVALEYTDSIAHLPAFFPFVSPTLWEGI</sequence>
<dbReference type="EMBL" id="CABHML010000026">
    <property type="protein sequence ID" value="VUW82399.1"/>
    <property type="molecule type" value="Genomic_DNA"/>
</dbReference>
<dbReference type="AlphaFoldDB" id="A0A564RW07"/>
<proteinExistence type="predicted"/>
<dbReference type="Pfam" id="PF05147">
    <property type="entry name" value="LANC_like"/>
    <property type="match status" value="1"/>
</dbReference>
<dbReference type="SUPFAM" id="SSF158745">
    <property type="entry name" value="LanC-like"/>
    <property type="match status" value="1"/>
</dbReference>
<evidence type="ECO:0008006" key="4">
    <source>
        <dbReference type="Google" id="ProtNLM"/>
    </source>
</evidence>
<dbReference type="SMART" id="SM01260">
    <property type="entry name" value="LANC_like"/>
    <property type="match status" value="1"/>
</dbReference>
<dbReference type="InterPro" id="IPR007822">
    <property type="entry name" value="LANC-like"/>
</dbReference>
<dbReference type="GO" id="GO:0031179">
    <property type="term" value="P:peptide modification"/>
    <property type="evidence" value="ECO:0007669"/>
    <property type="project" value="InterPro"/>
</dbReference>
<reference evidence="2 3" key="1">
    <citation type="submission" date="2019-07" db="EMBL/GenBank/DDBJ databases">
        <authorList>
            <person name="Chang H.-W."/>
            <person name="Raman A."/>
            <person name="Venkatesh S."/>
            <person name="Gehrig J."/>
        </authorList>
    </citation>
    <scope>NUCLEOTIDE SEQUENCE [LARGE SCALE GENOMIC DNA]</scope>
    <source>
        <strain evidence="2">B.longum_ssp_infantis_4</strain>
    </source>
</reference>
<dbReference type="CDD" id="cd04793">
    <property type="entry name" value="LanC"/>
    <property type="match status" value="1"/>
</dbReference>
<evidence type="ECO:0000313" key="3">
    <source>
        <dbReference type="Proteomes" id="UP000319252"/>
    </source>
</evidence>
<dbReference type="Gene3D" id="1.50.10.20">
    <property type="match status" value="1"/>
</dbReference>
<accession>A0A564RW07</accession>
<organism evidence="2 3">
    <name type="scientific">Bifidobacterium longum subsp. infantis</name>
    <dbReference type="NCBI Taxonomy" id="1682"/>
    <lineage>
        <taxon>Bacteria</taxon>
        <taxon>Bacillati</taxon>
        <taxon>Actinomycetota</taxon>
        <taxon>Actinomycetes</taxon>
        <taxon>Bifidobacteriales</taxon>
        <taxon>Bifidobacteriaceae</taxon>
        <taxon>Bifidobacterium</taxon>
    </lineage>
</organism>
<protein>
    <recommendedName>
        <fullName evidence="4">Lanthionine synthetase C-like protein</fullName>
    </recommendedName>
</protein>
<keyword evidence="1" id="KW-0862">Zinc</keyword>
<name>A0A564RW07_BIFLI</name>
<dbReference type="RefSeq" id="WP_154050045.1">
    <property type="nucleotide sequence ID" value="NZ_CABHML010000026.1"/>
</dbReference>
<dbReference type="PRINTS" id="PR01950">
    <property type="entry name" value="LANCSUPER"/>
</dbReference>